<organism evidence="1 2">
    <name type="scientific">Thalassospira xiamenensis</name>
    <dbReference type="NCBI Taxonomy" id="220697"/>
    <lineage>
        <taxon>Bacteria</taxon>
        <taxon>Pseudomonadati</taxon>
        <taxon>Pseudomonadota</taxon>
        <taxon>Alphaproteobacteria</taxon>
        <taxon>Rhodospirillales</taxon>
        <taxon>Thalassospiraceae</taxon>
        <taxon>Thalassospira</taxon>
    </lineage>
</organism>
<protein>
    <submittedName>
        <fullName evidence="1">Uncharacterized protein</fullName>
    </submittedName>
</protein>
<proteinExistence type="predicted"/>
<sequence>MNTKYETVKLNMRTCVGKSENAKMVQEDLKLTL</sequence>
<evidence type="ECO:0000313" key="2">
    <source>
        <dbReference type="Proteomes" id="UP000219068"/>
    </source>
</evidence>
<dbReference type="Proteomes" id="UP000219068">
    <property type="component" value="Unassembled WGS sequence"/>
</dbReference>
<accession>A0A285T944</accession>
<dbReference type="EMBL" id="OBMM01000002">
    <property type="protein sequence ID" value="SOC17675.1"/>
    <property type="molecule type" value="Genomic_DNA"/>
</dbReference>
<evidence type="ECO:0000313" key="1">
    <source>
        <dbReference type="EMBL" id="SOC17675.1"/>
    </source>
</evidence>
<name>A0A285T944_9PROT</name>
<dbReference type="AlphaFoldDB" id="A0A285T944"/>
<reference evidence="1 2" key="1">
    <citation type="submission" date="2017-08" db="EMBL/GenBank/DDBJ databases">
        <authorList>
            <person name="de Groot N.N."/>
        </authorList>
    </citation>
    <scope>NUCLEOTIDE SEQUENCE [LARGE SCALE GENOMIC DNA]</scope>
    <source>
        <strain evidence="1 2">USBA 78</strain>
    </source>
</reference>
<gene>
    <name evidence="1" type="ORF">SAMN05428964_102544</name>
</gene>